<keyword evidence="2" id="KW-1185">Reference proteome</keyword>
<name>A0ABN5PMY9_9ACTO</name>
<dbReference type="Proteomes" id="UP000273001">
    <property type="component" value="Chromosome"/>
</dbReference>
<dbReference type="RefSeq" id="WP_119836221.1">
    <property type="nucleotide sequence ID" value="NZ_CP032514.1"/>
</dbReference>
<gene>
    <name evidence="1" type="ORF">D5R93_01280</name>
</gene>
<accession>A0ABN5PMY9</accession>
<evidence type="ECO:0000313" key="2">
    <source>
        <dbReference type="Proteomes" id="UP000273001"/>
    </source>
</evidence>
<organism evidence="1 2">
    <name type="scientific">Actinomyces lilanjuaniae</name>
    <dbReference type="NCBI Taxonomy" id="2321394"/>
    <lineage>
        <taxon>Bacteria</taxon>
        <taxon>Bacillati</taxon>
        <taxon>Actinomycetota</taxon>
        <taxon>Actinomycetes</taxon>
        <taxon>Actinomycetales</taxon>
        <taxon>Actinomycetaceae</taxon>
        <taxon>Actinomyces</taxon>
    </lineage>
</organism>
<evidence type="ECO:0000313" key="1">
    <source>
        <dbReference type="EMBL" id="AYD89028.1"/>
    </source>
</evidence>
<reference evidence="1 2" key="1">
    <citation type="submission" date="2018-09" db="EMBL/GenBank/DDBJ databases">
        <authorList>
            <person name="Li J."/>
        </authorList>
    </citation>
    <scope>NUCLEOTIDE SEQUENCE [LARGE SCALE GENOMIC DNA]</scope>
    <source>
        <strain evidence="1 2">2129</strain>
    </source>
</reference>
<sequence>MSTDASSSPGLRTRDLPDVETMTRHIAVDAALMNASLNRVGGPRAGDTGEPGDTVLVPPHYTGAQPHGWYYSDGGGSWAQLIQLTGGRALLAGFDRDVSFGYSGEEDPRRGLPEWAARLLPWRPQDRQTRHVQWWTVAALYDGQQWWEPDTDDAGVELSGLEMLAAGDECLQQYADDSFSDYFFGVDLSPRKPPTDEREARLRALTDEVVNEFFFGGGPGTGPGLGPEEPPADDPLAADPLMTVEGVREVLARVPDIPGPVLQKLMDMAHDFRIHHRPRQEARALARDVEEAFDTCRRHALRRAVSQGADLTEEALLALAGSPECSLTTGVQAARRFASITPLPDGADLGYPLG</sequence>
<proteinExistence type="predicted"/>
<dbReference type="EMBL" id="CP032514">
    <property type="protein sequence ID" value="AYD89028.1"/>
    <property type="molecule type" value="Genomic_DNA"/>
</dbReference>
<protein>
    <submittedName>
        <fullName evidence="1">Uncharacterized protein</fullName>
    </submittedName>
</protein>